<evidence type="ECO:0000313" key="3">
    <source>
        <dbReference type="Proteomes" id="UP001498421"/>
    </source>
</evidence>
<organism evidence="2 3">
    <name type="scientific">Neonectria magnoliae</name>
    <dbReference type="NCBI Taxonomy" id="2732573"/>
    <lineage>
        <taxon>Eukaryota</taxon>
        <taxon>Fungi</taxon>
        <taxon>Dikarya</taxon>
        <taxon>Ascomycota</taxon>
        <taxon>Pezizomycotina</taxon>
        <taxon>Sordariomycetes</taxon>
        <taxon>Hypocreomycetidae</taxon>
        <taxon>Hypocreales</taxon>
        <taxon>Nectriaceae</taxon>
        <taxon>Neonectria</taxon>
    </lineage>
</organism>
<name>A0ABR1IH11_9HYPO</name>
<evidence type="ECO:0000313" key="2">
    <source>
        <dbReference type="EMBL" id="KAK7432456.1"/>
    </source>
</evidence>
<feature type="compositionally biased region" description="Low complexity" evidence="1">
    <location>
        <begin position="139"/>
        <end position="152"/>
    </location>
</feature>
<feature type="region of interest" description="Disordered" evidence="1">
    <location>
        <begin position="1"/>
        <end position="27"/>
    </location>
</feature>
<keyword evidence="3" id="KW-1185">Reference proteome</keyword>
<feature type="region of interest" description="Disordered" evidence="1">
    <location>
        <begin position="191"/>
        <end position="210"/>
    </location>
</feature>
<accession>A0ABR1IH11</accession>
<evidence type="ECO:0000256" key="1">
    <source>
        <dbReference type="SAM" id="MobiDB-lite"/>
    </source>
</evidence>
<feature type="compositionally biased region" description="Polar residues" evidence="1">
    <location>
        <begin position="1"/>
        <end position="19"/>
    </location>
</feature>
<reference evidence="2 3" key="1">
    <citation type="journal article" date="2025" name="Microbiol. Resour. Announc.">
        <title>Draft genome sequences for Neonectria magnoliae and Neonectria punicea, canker pathogens of Liriodendron tulipifera and Acer saccharum in West Virginia.</title>
        <authorList>
            <person name="Petronek H.M."/>
            <person name="Kasson M.T."/>
            <person name="Metheny A.M."/>
            <person name="Stauder C.M."/>
            <person name="Lovett B."/>
            <person name="Lynch S.C."/>
            <person name="Garnas J.R."/>
            <person name="Kasson L.R."/>
            <person name="Stajich J.E."/>
        </authorList>
    </citation>
    <scope>NUCLEOTIDE SEQUENCE [LARGE SCALE GENOMIC DNA]</scope>
    <source>
        <strain evidence="2 3">NRRL 64651</strain>
    </source>
</reference>
<protein>
    <submittedName>
        <fullName evidence="2">Uncharacterized protein</fullName>
    </submittedName>
</protein>
<sequence>MAQPQGTKQVSQLSQQNQEAAMSSHAFAAAQSPMASSQWGDWTLHGSGLHYWRARFVSYETAASIGTNARNSIVPDGQGRYVHYEFVGINDTASRQYHPPPALQTLASPGTMSMAVDNTVAPSQQFLQVPEYDDDDGESGCSGASQAASGVQQPVIDIETAQDMDMIKLSFSEKSDGHSVVLDKKARKRLDADKKRRVNPKAKVDTWLRA</sequence>
<dbReference type="EMBL" id="JAZAVK010000005">
    <property type="protein sequence ID" value="KAK7432456.1"/>
    <property type="molecule type" value="Genomic_DNA"/>
</dbReference>
<gene>
    <name evidence="2" type="ORF">QQZ08_001021</name>
</gene>
<feature type="region of interest" description="Disordered" evidence="1">
    <location>
        <begin position="130"/>
        <end position="152"/>
    </location>
</feature>
<proteinExistence type="predicted"/>
<comment type="caution">
    <text evidence="2">The sequence shown here is derived from an EMBL/GenBank/DDBJ whole genome shotgun (WGS) entry which is preliminary data.</text>
</comment>
<dbReference type="Proteomes" id="UP001498421">
    <property type="component" value="Unassembled WGS sequence"/>
</dbReference>